<feature type="compositionally biased region" description="Pro residues" evidence="1">
    <location>
        <begin position="245"/>
        <end position="281"/>
    </location>
</feature>
<accession>A0AAF0F2P0</accession>
<evidence type="ECO:0000259" key="2">
    <source>
        <dbReference type="Pfam" id="PF08588"/>
    </source>
</evidence>
<dbReference type="AlphaFoldDB" id="A0AAF0F2P0"/>
<feature type="compositionally biased region" description="Low complexity" evidence="1">
    <location>
        <begin position="221"/>
        <end position="241"/>
    </location>
</feature>
<dbReference type="PANTHER" id="PTHR34826:SF1">
    <property type="entry name" value="UPF0590 PROTEIN C594.01"/>
    <property type="match status" value="1"/>
</dbReference>
<dbReference type="RefSeq" id="XP_060122577.1">
    <property type="nucleotide sequence ID" value="XM_060266594.1"/>
</dbReference>
<dbReference type="GeneID" id="85226311"/>
<proteinExistence type="predicted"/>
<dbReference type="EMBL" id="CP119961">
    <property type="protein sequence ID" value="WFD39680.1"/>
    <property type="molecule type" value="Genomic_DNA"/>
</dbReference>
<gene>
    <name evidence="3" type="ORF">MJAP1_002660</name>
</gene>
<dbReference type="Pfam" id="PF08588">
    <property type="entry name" value="Duc1"/>
    <property type="match status" value="2"/>
</dbReference>
<dbReference type="Proteomes" id="UP001217754">
    <property type="component" value="Chromosome 4"/>
</dbReference>
<evidence type="ECO:0000313" key="3">
    <source>
        <dbReference type="EMBL" id="WFD39680.1"/>
    </source>
</evidence>
<evidence type="ECO:0000256" key="1">
    <source>
        <dbReference type="SAM" id="MobiDB-lite"/>
    </source>
</evidence>
<sequence>MEPARLNDYLHPHEINTPHFCGRVLVRILDASGAKEGEPGQEYFADRSRKFCIQIEGRFKQEWSGDDIHFGTDFDKFVPFPRAPFNAGMHVARMIDPCTFYEEHPPSGRPYIMSPYVACMNVFCAWPAPNHMEDAVVVYRHTDGKGELEYTTNPGTLEHQHDGDVVPVERLEHHPESPMTEKKHGWFSGLRRHTTHDERITDNYWRFVGFQTDPRVRAVLESHSSSSRSSNSPVSVRSTMSPSPIETPPPQPAPVAAPQPTPVAAPKPTPVAAPKPMPVAAPKPMMANKPEPSQTHPPAPARTGTPSVGKRLASKSQKLWHGIDKNMLVTLGSSSKHAGVTVDRNHVDRPTTPKLPEFDSSTLHHEADWSDPSSQGAAPAPSLAAANLPSPPGTAPVASRVSAVSGMSPITTAPVATRPGAPPAASPQDSLSHSMESMHVSPTQGEQTVEQQLGPWRFADPAADMVEDNAFVFLNESVSVPHRRKHFADIKNRKEFKYDPNVVYGASFFSNLMDFNTFDLAIGPVRINVSPFFQEMPIRYSLRAKGDEELTFCTISFQLVN</sequence>
<dbReference type="PANTHER" id="PTHR34826">
    <property type="entry name" value="UPF0590 PROTEIN C409.17C"/>
    <property type="match status" value="1"/>
</dbReference>
<feature type="region of interest" description="Disordered" evidence="1">
    <location>
        <begin position="220"/>
        <end position="314"/>
    </location>
</feature>
<reference evidence="3" key="1">
    <citation type="submission" date="2023-03" db="EMBL/GenBank/DDBJ databases">
        <title>Mating type loci evolution in Malassezia.</title>
        <authorList>
            <person name="Coelho M.A."/>
        </authorList>
    </citation>
    <scope>NUCLEOTIDE SEQUENCE</scope>
    <source>
        <strain evidence="3">CBS 9431</strain>
    </source>
</reference>
<evidence type="ECO:0000313" key="4">
    <source>
        <dbReference type="Proteomes" id="UP001217754"/>
    </source>
</evidence>
<feature type="compositionally biased region" description="Low complexity" evidence="1">
    <location>
        <begin position="370"/>
        <end position="388"/>
    </location>
</feature>
<feature type="domain" description="Domain of unknown function at the cortex 1" evidence="2">
    <location>
        <begin position="432"/>
        <end position="560"/>
    </location>
</feature>
<name>A0AAF0F2P0_9BASI</name>
<keyword evidence="4" id="KW-1185">Reference proteome</keyword>
<dbReference type="InterPro" id="IPR013897">
    <property type="entry name" value="Duc1"/>
</dbReference>
<organism evidence="3 4">
    <name type="scientific">Malassezia japonica</name>
    <dbReference type="NCBI Taxonomy" id="223818"/>
    <lineage>
        <taxon>Eukaryota</taxon>
        <taxon>Fungi</taxon>
        <taxon>Dikarya</taxon>
        <taxon>Basidiomycota</taxon>
        <taxon>Ustilaginomycotina</taxon>
        <taxon>Malasseziomycetes</taxon>
        <taxon>Malasseziales</taxon>
        <taxon>Malasseziaceae</taxon>
        <taxon>Malassezia</taxon>
    </lineage>
</organism>
<protein>
    <recommendedName>
        <fullName evidence="2">Domain of unknown function at the cortex 1 domain-containing protein</fullName>
    </recommendedName>
</protein>
<feature type="region of interest" description="Disordered" evidence="1">
    <location>
        <begin position="340"/>
        <end position="449"/>
    </location>
</feature>
<feature type="compositionally biased region" description="Polar residues" evidence="1">
    <location>
        <begin position="427"/>
        <end position="449"/>
    </location>
</feature>
<feature type="domain" description="Domain of unknown function at the cortex 1" evidence="2">
    <location>
        <begin position="5"/>
        <end position="149"/>
    </location>
</feature>